<feature type="transmembrane region" description="Helical" evidence="2">
    <location>
        <begin position="40"/>
        <end position="57"/>
    </location>
</feature>
<dbReference type="PRINTS" id="PR00702">
    <property type="entry name" value="ACRIFLAVINRP"/>
</dbReference>
<dbReference type="Gene3D" id="3.30.70.1430">
    <property type="entry name" value="Multidrug efflux transporter AcrB pore domain"/>
    <property type="match status" value="2"/>
</dbReference>
<keyword evidence="2" id="KW-0812">Transmembrane</keyword>
<protein>
    <submittedName>
        <fullName evidence="3">Cation efflux system protein czcA</fullName>
    </submittedName>
</protein>
<dbReference type="SUPFAM" id="SSF82866">
    <property type="entry name" value="Multidrug efflux transporter AcrB transmembrane domain"/>
    <property type="match status" value="2"/>
</dbReference>
<dbReference type="KEGG" id="sru:SRU_2826"/>
<dbReference type="Gene3D" id="3.30.2090.10">
    <property type="entry name" value="Multidrug efflux transporter AcrB TolC docking domain, DN and DC subdomains"/>
    <property type="match status" value="2"/>
</dbReference>
<dbReference type="PANTHER" id="PTHR32063:SF24">
    <property type="entry name" value="CATION EFFLUX SYSTEM (ACRB_ACRD_ACRF FAMILY)"/>
    <property type="match status" value="1"/>
</dbReference>
<dbReference type="SUPFAM" id="SSF82714">
    <property type="entry name" value="Multidrug efflux transporter AcrB TolC docking domain, DN and DC subdomains"/>
    <property type="match status" value="2"/>
</dbReference>
<dbReference type="EnsemblBacteria" id="ABC45519">
    <property type="protein sequence ID" value="ABC45519"/>
    <property type="gene ID" value="SRU_2826"/>
</dbReference>
<feature type="transmembrane region" description="Helical" evidence="2">
    <location>
        <begin position="1054"/>
        <end position="1080"/>
    </location>
</feature>
<evidence type="ECO:0000313" key="3">
    <source>
        <dbReference type="EMBL" id="ABC45519.1"/>
    </source>
</evidence>
<dbReference type="Gene3D" id="3.30.70.1440">
    <property type="entry name" value="Multidrug efflux transporter AcrB pore domain"/>
    <property type="match status" value="1"/>
</dbReference>
<feature type="transmembrane region" description="Helical" evidence="2">
    <location>
        <begin position="1026"/>
        <end position="1048"/>
    </location>
</feature>
<dbReference type="Gene3D" id="1.20.1640.10">
    <property type="entry name" value="Multidrug efflux transporter AcrB transmembrane domain"/>
    <property type="match status" value="2"/>
</dbReference>
<evidence type="ECO:0000256" key="1">
    <source>
        <dbReference type="SAM" id="MobiDB-lite"/>
    </source>
</evidence>
<evidence type="ECO:0000256" key="2">
    <source>
        <dbReference type="SAM" id="Phobius"/>
    </source>
</evidence>
<dbReference type="PANTHER" id="PTHR32063">
    <property type="match status" value="1"/>
</dbReference>
<accession>Q2RYR4</accession>
<dbReference type="eggNOG" id="COG3696">
    <property type="taxonomic scope" value="Bacteria"/>
</dbReference>
<dbReference type="OrthoDB" id="9760604at2"/>
<name>Q2RYR4_SALRD</name>
<dbReference type="Pfam" id="PF00873">
    <property type="entry name" value="ACR_tran"/>
    <property type="match status" value="1"/>
</dbReference>
<reference evidence="3 4" key="1">
    <citation type="journal article" date="2005" name="Proc. Natl. Acad. Sci. U.S.A.">
        <title>The genome of Salinibacter ruber: convergence and gene exchange among hyperhalophilic bacteria and archaea.</title>
        <authorList>
            <person name="Mongodin E.F."/>
            <person name="Nelson K.E."/>
            <person name="Daugherty S."/>
            <person name="Deboy R.T."/>
            <person name="Wister J."/>
            <person name="Khouri H."/>
            <person name="Weidman J."/>
            <person name="Walsh D.A."/>
            <person name="Papke R.T."/>
            <person name="Sanchez Perez G."/>
            <person name="Sharma A.K."/>
            <person name="Nesbo C.L."/>
            <person name="MacLeod D."/>
            <person name="Bapteste E."/>
            <person name="Doolittle W.F."/>
            <person name="Charlebois R.L."/>
            <person name="Legault B."/>
            <person name="Rodriguez-Valera F."/>
        </authorList>
    </citation>
    <scope>NUCLEOTIDE SEQUENCE [LARGE SCALE GENOMIC DNA]</scope>
    <source>
        <strain evidence="4">DSM 13855 / CECT 5946 / M31</strain>
    </source>
</reference>
<dbReference type="HOGENOM" id="CLU_002755_1_2_10"/>
<dbReference type="Proteomes" id="UP000008674">
    <property type="component" value="Chromosome"/>
</dbReference>
<organism evidence="3 4">
    <name type="scientific">Salinibacter ruber (strain DSM 13855 / M31)</name>
    <dbReference type="NCBI Taxonomy" id="309807"/>
    <lineage>
        <taxon>Bacteria</taxon>
        <taxon>Pseudomonadati</taxon>
        <taxon>Rhodothermota</taxon>
        <taxon>Rhodothermia</taxon>
        <taxon>Rhodothermales</taxon>
        <taxon>Salinibacteraceae</taxon>
        <taxon>Salinibacter</taxon>
    </lineage>
</organism>
<keyword evidence="2" id="KW-0472">Membrane</keyword>
<dbReference type="AlphaFoldDB" id="Q2RYR4"/>
<feature type="transmembrane region" description="Helical" evidence="2">
    <location>
        <begin position="366"/>
        <end position="390"/>
    </location>
</feature>
<feature type="transmembrane region" description="Helical" evidence="2">
    <location>
        <begin position="396"/>
        <end position="417"/>
    </location>
</feature>
<keyword evidence="4" id="KW-1185">Reference proteome</keyword>
<evidence type="ECO:0000313" key="4">
    <source>
        <dbReference type="Proteomes" id="UP000008674"/>
    </source>
</evidence>
<sequence>MIDWARRPPRSPRPLLHPPPDPRYAPMFDRLVTSVVKNRILVLLLMAVLVGWGLYSWQQVPVDAYPELTNNQVQILTRVPGMSPVEVEKLVSYPIETGMTNLEGVTDNRSLSQFGLSVVTLVFEEDMDPYFVRRLVSQRLSKVKEDLPEKAEPGLGPLSTALGQVYQYTLTDEPGDGRSYSARALRTMQDWILAPELRTVEGVVEANALGGFVKQYHVRFRPDQLMNHGLSLDEAYAALRESNQNVGGSYITRNDQQYVVRGVGRLGAGDGTVVEDIENTVITSRAGTPVLTSDVADVEVGHAVRYGAATADGEGETVVGIVMMRHGANAQKVVNSVQAKMDELKQALPPGVGVDVYYNRNELTSAAISTVTTSLLIGGLLVLLVLVGFLGDWRSALIVSLVLPMTALITFILMNYFGFKANLMSLGGLAIGLGMFVDGAIVMVENIYRLREENPDASIGLIVVRAGREVARPIAFSVGVVVAVFLPLFTLQQMEGRMFRPMAFTVSFALMAALLLALTMAPALSSYLLASVGDSGRTPDAADGSPQENGAPTRPADGSPGASANSQTRVVAALQSVYEPLLDAALTHRWATVGTAVVVVGLGAGLFSTLGTEFAPDLEEGSVAIQVALEPDAALETSTEVQTKVERALIDFPAVTTAVSKTGRPAVAFDPMGQNLTDMFVGLAPRDTWAFDSKAALVDSMRARVNQIPGANFAFTQPIALRLDEMVSGAKSEIALKIFGDDLDALRRLQSEAADAVSDIEGVADVLPSQIAGYGYVEVDIDRDRAARYGLSVGTIQRAIDVAIGGEQLSTIREGDRRFALVGKFQAAARGSVESIRTLPLTTAEGARVRLQDVASVELTEAPAEVSREQGKRKVTLGINLSGRDAGSFVAEAKKAFRSEVALPAGYLAEWGGQFENQERAQDRLLLIVPITLAIVFVLLFMTFNSLGQAVLVFLNIPASVVGGVVLLWAMDLYMSVPASVGFIAVLGIAVQNGVVMVSFIDNLRERGRPLAEAVRTGALLRLRPILMTTLTTLLGLLPLLVATGIGANVQRPLAAVVVGGIFTLVPSTLLLLPTLYGWFNPEAQSERAIARAVEARDQAELRGSVTA</sequence>
<dbReference type="InterPro" id="IPR001036">
    <property type="entry name" value="Acrflvin-R"/>
</dbReference>
<dbReference type="Gene3D" id="3.30.70.1320">
    <property type="entry name" value="Multidrug efflux transporter AcrB pore domain like"/>
    <property type="match status" value="1"/>
</dbReference>
<feature type="transmembrane region" description="Helical" evidence="2">
    <location>
        <begin position="977"/>
        <end position="1001"/>
    </location>
</feature>
<dbReference type="EMBL" id="CP000159">
    <property type="protein sequence ID" value="ABC45519.1"/>
    <property type="molecule type" value="Genomic_DNA"/>
</dbReference>
<feature type="transmembrane region" description="Helical" evidence="2">
    <location>
        <begin position="925"/>
        <end position="944"/>
    </location>
</feature>
<keyword evidence="2" id="KW-1133">Transmembrane helix</keyword>
<dbReference type="SUPFAM" id="SSF82693">
    <property type="entry name" value="Multidrug efflux transporter AcrB pore domain, PN1, PN2, PC1 and PC2 subdomains"/>
    <property type="match status" value="3"/>
</dbReference>
<dbReference type="InterPro" id="IPR027463">
    <property type="entry name" value="AcrB_DN_DC_subdom"/>
</dbReference>
<feature type="region of interest" description="Disordered" evidence="1">
    <location>
        <begin position="538"/>
        <end position="565"/>
    </location>
</feature>
<dbReference type="STRING" id="309807.SRU_2826"/>
<feature type="transmembrane region" description="Helical" evidence="2">
    <location>
        <begin position="951"/>
        <end position="971"/>
    </location>
</feature>
<dbReference type="PATRIC" id="fig|309807.25.peg.2947"/>
<feature type="transmembrane region" description="Helical" evidence="2">
    <location>
        <begin position="503"/>
        <end position="529"/>
    </location>
</feature>
<proteinExistence type="predicted"/>
<dbReference type="GO" id="GO:0005886">
    <property type="term" value="C:plasma membrane"/>
    <property type="evidence" value="ECO:0007669"/>
    <property type="project" value="TreeGrafter"/>
</dbReference>
<dbReference type="GO" id="GO:0042910">
    <property type="term" value="F:xenobiotic transmembrane transporter activity"/>
    <property type="evidence" value="ECO:0007669"/>
    <property type="project" value="TreeGrafter"/>
</dbReference>
<feature type="transmembrane region" description="Helical" evidence="2">
    <location>
        <begin position="429"/>
        <end position="450"/>
    </location>
</feature>
<feature type="transmembrane region" description="Helical" evidence="2">
    <location>
        <begin position="470"/>
        <end position="491"/>
    </location>
</feature>
<gene>
    <name evidence="3" type="ordered locus">SRU_2826</name>
</gene>